<feature type="compositionally biased region" description="Basic and acidic residues" evidence="1">
    <location>
        <begin position="115"/>
        <end position="124"/>
    </location>
</feature>
<dbReference type="AlphaFoldDB" id="A0A3E0K6P5"/>
<feature type="compositionally biased region" description="Basic residues" evidence="1">
    <location>
        <begin position="125"/>
        <end position="134"/>
    </location>
</feature>
<gene>
    <name evidence="2" type="ORF">C6P37_04960</name>
</gene>
<evidence type="ECO:0000313" key="2">
    <source>
        <dbReference type="EMBL" id="REJ29794.1"/>
    </source>
</evidence>
<feature type="compositionally biased region" description="Basic residues" evidence="1">
    <location>
        <begin position="79"/>
        <end position="95"/>
    </location>
</feature>
<protein>
    <submittedName>
        <fullName evidence="2">Uncharacterized protein</fullName>
    </submittedName>
</protein>
<accession>A0A3E0K6P5</accession>
<name>A0A3E0K6P5_9BACI</name>
<organism evidence="2 3">
    <name type="scientific">Caldibacillus debilis</name>
    <dbReference type="NCBI Taxonomy" id="301148"/>
    <lineage>
        <taxon>Bacteria</taxon>
        <taxon>Bacillati</taxon>
        <taxon>Bacillota</taxon>
        <taxon>Bacilli</taxon>
        <taxon>Bacillales</taxon>
        <taxon>Bacillaceae</taxon>
        <taxon>Caldibacillus</taxon>
    </lineage>
</organism>
<feature type="region of interest" description="Disordered" evidence="1">
    <location>
        <begin position="1"/>
        <end position="134"/>
    </location>
</feature>
<proteinExistence type="predicted"/>
<evidence type="ECO:0000313" key="3">
    <source>
        <dbReference type="Proteomes" id="UP000257014"/>
    </source>
</evidence>
<comment type="caution">
    <text evidence="2">The sequence shown here is derived from an EMBL/GenBank/DDBJ whole genome shotgun (WGS) entry which is preliminary data.</text>
</comment>
<dbReference type="RefSeq" id="WP_276642899.1">
    <property type="nucleotide sequence ID" value="NZ_JBAIZG010000044.1"/>
</dbReference>
<evidence type="ECO:0000256" key="1">
    <source>
        <dbReference type="SAM" id="MobiDB-lite"/>
    </source>
</evidence>
<reference evidence="2 3" key="1">
    <citation type="submission" date="2018-03" db="EMBL/GenBank/DDBJ databases">
        <authorList>
            <person name="Keele B.F."/>
        </authorList>
    </citation>
    <scope>NUCLEOTIDE SEQUENCE [LARGE SCALE GENOMIC DNA]</scope>
    <source>
        <strain evidence="2">ZCTH4_d</strain>
    </source>
</reference>
<dbReference type="Proteomes" id="UP000257014">
    <property type="component" value="Unassembled WGS sequence"/>
</dbReference>
<dbReference type="EMBL" id="QEWE01000013">
    <property type="protein sequence ID" value="REJ29794.1"/>
    <property type="molecule type" value="Genomic_DNA"/>
</dbReference>
<sequence>MGKQDGNRLENSGKPGNAQHAKGYAKQETPEKPPANDPKSTGKRLARDKPRTFPTDEIWAQGQITRKRHEPPAPEGSRRSRKNRSPAKAQRKKSGKLAAKAARSGLKNVCRRQVRTADKAGENRRRARSQNRRD</sequence>